<sequence>MRRGGDRVLPSQEPDAIADIHPQGEITGDLKHRRQRESGGRSRALSIRRWPHLPSEVTNDVCEARPAPGRESSGSPPTLSLSATSEVTSDLALGVDAGDGIGLPPPLSSSLFNELSADGGHAAKELRPKLVVVSKHLSDLLGKKIPDVDVKQVVTGITFMKGIGGFLFILGSSFGAYLLLLQLAFTTPILYDFYNYDPSRPKFEILLNEFAQNMALFGALLFFIGMKGALPKRQVKKKAPKSKTV</sequence>
<keyword evidence="2" id="KW-1133">Transmembrane helix</keyword>
<feature type="transmembrane region" description="Helical" evidence="2">
    <location>
        <begin position="166"/>
        <end position="190"/>
    </location>
</feature>
<dbReference type="Pfam" id="PF05514">
    <property type="entry name" value="HR_lesion"/>
    <property type="match status" value="1"/>
</dbReference>
<evidence type="ECO:0000313" key="3">
    <source>
        <dbReference type="EMBL" id="OWM63184.1"/>
    </source>
</evidence>
<dbReference type="EMBL" id="MTKT01006106">
    <property type="protein sequence ID" value="OWM63184.1"/>
    <property type="molecule type" value="Genomic_DNA"/>
</dbReference>
<dbReference type="PANTHER" id="PTHR31474">
    <property type="entry name" value="HR-LIKE LESION-INDUCER"/>
    <property type="match status" value="1"/>
</dbReference>
<feature type="transmembrane region" description="Helical" evidence="2">
    <location>
        <begin position="210"/>
        <end position="230"/>
    </location>
</feature>
<proteinExistence type="predicted"/>
<dbReference type="Proteomes" id="UP000197138">
    <property type="component" value="Unassembled WGS sequence"/>
</dbReference>
<dbReference type="AlphaFoldDB" id="A0A218VRL1"/>
<evidence type="ECO:0000256" key="2">
    <source>
        <dbReference type="SAM" id="Phobius"/>
    </source>
</evidence>
<accession>A0A218VRL1</accession>
<keyword evidence="2" id="KW-0812">Transmembrane</keyword>
<feature type="compositionally biased region" description="Polar residues" evidence="1">
    <location>
        <begin position="72"/>
        <end position="83"/>
    </location>
</feature>
<evidence type="ECO:0008006" key="5">
    <source>
        <dbReference type="Google" id="ProtNLM"/>
    </source>
</evidence>
<dbReference type="PANTHER" id="PTHR31474:SF4">
    <property type="entry name" value="NICOTIANA LESION-INDUCING LIKE"/>
    <property type="match status" value="1"/>
</dbReference>
<dbReference type="InterPro" id="IPR008637">
    <property type="entry name" value="HR_lesion"/>
</dbReference>
<feature type="region of interest" description="Disordered" evidence="1">
    <location>
        <begin position="62"/>
        <end position="83"/>
    </location>
</feature>
<protein>
    <recommendedName>
        <fullName evidence="5">HR-like lesion-inducer</fullName>
    </recommendedName>
</protein>
<name>A0A218VRL1_PUNGR</name>
<gene>
    <name evidence="3" type="ORF">CDL15_Pgr010584</name>
</gene>
<evidence type="ECO:0000256" key="1">
    <source>
        <dbReference type="SAM" id="MobiDB-lite"/>
    </source>
</evidence>
<reference evidence="4" key="1">
    <citation type="journal article" date="2017" name="Plant J.">
        <title>The pomegranate (Punica granatum L.) genome and the genomics of punicalagin biosynthesis.</title>
        <authorList>
            <person name="Qin G."/>
            <person name="Xu C."/>
            <person name="Ming R."/>
            <person name="Tang H."/>
            <person name="Guyot R."/>
            <person name="Kramer E.M."/>
            <person name="Hu Y."/>
            <person name="Yi X."/>
            <person name="Qi Y."/>
            <person name="Xu X."/>
            <person name="Gao Z."/>
            <person name="Pan H."/>
            <person name="Jian J."/>
            <person name="Tian Y."/>
            <person name="Yue Z."/>
            <person name="Xu Y."/>
        </authorList>
    </citation>
    <scope>NUCLEOTIDE SEQUENCE [LARGE SCALE GENOMIC DNA]</scope>
    <source>
        <strain evidence="4">cv. Dabenzi</strain>
    </source>
</reference>
<feature type="region of interest" description="Disordered" evidence="1">
    <location>
        <begin position="1"/>
        <end position="50"/>
    </location>
</feature>
<comment type="caution">
    <text evidence="3">The sequence shown here is derived from an EMBL/GenBank/DDBJ whole genome shotgun (WGS) entry which is preliminary data.</text>
</comment>
<keyword evidence="2" id="KW-0472">Membrane</keyword>
<organism evidence="3 4">
    <name type="scientific">Punica granatum</name>
    <name type="common">Pomegranate</name>
    <dbReference type="NCBI Taxonomy" id="22663"/>
    <lineage>
        <taxon>Eukaryota</taxon>
        <taxon>Viridiplantae</taxon>
        <taxon>Streptophyta</taxon>
        <taxon>Embryophyta</taxon>
        <taxon>Tracheophyta</taxon>
        <taxon>Spermatophyta</taxon>
        <taxon>Magnoliopsida</taxon>
        <taxon>eudicotyledons</taxon>
        <taxon>Gunneridae</taxon>
        <taxon>Pentapetalae</taxon>
        <taxon>rosids</taxon>
        <taxon>malvids</taxon>
        <taxon>Myrtales</taxon>
        <taxon>Lythraceae</taxon>
        <taxon>Punica</taxon>
    </lineage>
</organism>
<evidence type="ECO:0000313" key="4">
    <source>
        <dbReference type="Proteomes" id="UP000197138"/>
    </source>
</evidence>